<protein>
    <submittedName>
        <fullName evidence="6">Membrane protein</fullName>
    </submittedName>
</protein>
<feature type="transmembrane region" description="Helical" evidence="5">
    <location>
        <begin position="68"/>
        <end position="85"/>
    </location>
</feature>
<gene>
    <name evidence="6" type="ORF">GCM10011515_16330</name>
</gene>
<dbReference type="PANTHER" id="PTHR36974">
    <property type="entry name" value="MEMBRANE PROTEIN-RELATED"/>
    <property type="match status" value="1"/>
</dbReference>
<dbReference type="Proteomes" id="UP000619041">
    <property type="component" value="Unassembled WGS sequence"/>
</dbReference>
<feature type="transmembrane region" description="Helical" evidence="5">
    <location>
        <begin position="41"/>
        <end position="61"/>
    </location>
</feature>
<evidence type="ECO:0000256" key="1">
    <source>
        <dbReference type="ARBA" id="ARBA00004141"/>
    </source>
</evidence>
<dbReference type="InterPro" id="IPR032808">
    <property type="entry name" value="DoxX"/>
</dbReference>
<dbReference type="Pfam" id="PF13564">
    <property type="entry name" value="DoxX_2"/>
    <property type="match status" value="1"/>
</dbReference>
<accession>A0ABQ1S7P7</accession>
<reference evidence="7" key="1">
    <citation type="journal article" date="2019" name="Int. J. Syst. Evol. Microbiol.">
        <title>The Global Catalogue of Microorganisms (GCM) 10K type strain sequencing project: providing services to taxonomists for standard genome sequencing and annotation.</title>
        <authorList>
            <consortium name="The Broad Institute Genomics Platform"/>
            <consortium name="The Broad Institute Genome Sequencing Center for Infectious Disease"/>
            <person name="Wu L."/>
            <person name="Ma J."/>
        </authorList>
    </citation>
    <scope>NUCLEOTIDE SEQUENCE [LARGE SCALE GENOMIC DNA]</scope>
    <source>
        <strain evidence="7">CGMCC 1.15959</strain>
    </source>
</reference>
<evidence type="ECO:0000256" key="4">
    <source>
        <dbReference type="ARBA" id="ARBA00023136"/>
    </source>
</evidence>
<proteinExistence type="predicted"/>
<evidence type="ECO:0000256" key="5">
    <source>
        <dbReference type="SAM" id="Phobius"/>
    </source>
</evidence>
<keyword evidence="2 5" id="KW-0812">Transmembrane</keyword>
<keyword evidence="7" id="KW-1185">Reference proteome</keyword>
<name>A0ABQ1S7P7_9SPHN</name>
<comment type="caution">
    <text evidence="6">The sequence shown here is derived from an EMBL/GenBank/DDBJ whole genome shotgun (WGS) entry which is preliminary data.</text>
</comment>
<dbReference type="EMBL" id="BMKL01000001">
    <property type="protein sequence ID" value="GGD97275.1"/>
    <property type="molecule type" value="Genomic_DNA"/>
</dbReference>
<keyword evidence="3 5" id="KW-1133">Transmembrane helix</keyword>
<evidence type="ECO:0000256" key="2">
    <source>
        <dbReference type="ARBA" id="ARBA00022692"/>
    </source>
</evidence>
<dbReference type="PANTHER" id="PTHR36974:SF1">
    <property type="entry name" value="DOXX FAMILY MEMBRANE PROTEIN"/>
    <property type="match status" value="1"/>
</dbReference>
<evidence type="ECO:0000256" key="3">
    <source>
        <dbReference type="ARBA" id="ARBA00022989"/>
    </source>
</evidence>
<organism evidence="6 7">
    <name type="scientific">Tsuneonella deserti</name>
    <dbReference type="NCBI Taxonomy" id="2035528"/>
    <lineage>
        <taxon>Bacteria</taxon>
        <taxon>Pseudomonadati</taxon>
        <taxon>Pseudomonadota</taxon>
        <taxon>Alphaproteobacteria</taxon>
        <taxon>Sphingomonadales</taxon>
        <taxon>Erythrobacteraceae</taxon>
        <taxon>Tsuneonella</taxon>
    </lineage>
</organism>
<feature type="transmembrane region" description="Helical" evidence="5">
    <location>
        <begin position="105"/>
        <end position="122"/>
    </location>
</feature>
<keyword evidence="4 5" id="KW-0472">Membrane</keyword>
<comment type="subcellular location">
    <subcellularLocation>
        <location evidence="1">Membrane</location>
        <topology evidence="1">Multi-pass membrane protein</topology>
    </subcellularLocation>
</comment>
<evidence type="ECO:0000313" key="6">
    <source>
        <dbReference type="EMBL" id="GGD97275.1"/>
    </source>
</evidence>
<sequence>MIRGLARWFLGTAYLAAGALHLAKPAPFVKIVPEWVPSPETVVALTGIAELLGAAALLQIWSKDLRQAAAWGLALYALCVWPANFHHMVLDMARADHGLGLGYHVPRLLAQPLIVWLALWAGEATDWPLARRARSPAG</sequence>
<evidence type="ECO:0000313" key="7">
    <source>
        <dbReference type="Proteomes" id="UP000619041"/>
    </source>
</evidence>